<dbReference type="Pfam" id="PF00361">
    <property type="entry name" value="Proton_antipo_M"/>
    <property type="match status" value="1"/>
</dbReference>
<dbReference type="PANTHER" id="PTHR43507">
    <property type="entry name" value="NADH-UBIQUINONE OXIDOREDUCTASE CHAIN 4"/>
    <property type="match status" value="1"/>
</dbReference>
<name>A0A6J4KX67_9ACTN</name>
<keyword evidence="3 6" id="KW-0812">Transmembrane</keyword>
<dbReference type="NCBIfam" id="TIGR01972">
    <property type="entry name" value="NDH_I_M"/>
    <property type="match status" value="1"/>
</dbReference>
<feature type="transmembrane region" description="Helical" evidence="7">
    <location>
        <begin position="204"/>
        <end position="226"/>
    </location>
</feature>
<dbReference type="InterPro" id="IPR010227">
    <property type="entry name" value="NADH_Q_OxRdtase_chainM/4"/>
</dbReference>
<evidence type="ECO:0000313" key="9">
    <source>
        <dbReference type="EMBL" id="CAA9313632.1"/>
    </source>
</evidence>
<dbReference type="GO" id="GO:0016020">
    <property type="term" value="C:membrane"/>
    <property type="evidence" value="ECO:0007669"/>
    <property type="project" value="UniProtKB-SubCell"/>
</dbReference>
<comment type="subcellular location">
    <subcellularLocation>
        <location evidence="1">Endomembrane system</location>
        <topology evidence="1">Multi-pass membrane protein</topology>
    </subcellularLocation>
    <subcellularLocation>
        <location evidence="6">Membrane</location>
        <topology evidence="6">Multi-pass membrane protein</topology>
    </subcellularLocation>
</comment>
<feature type="transmembrane region" description="Helical" evidence="7">
    <location>
        <begin position="281"/>
        <end position="300"/>
    </location>
</feature>
<evidence type="ECO:0000256" key="5">
    <source>
        <dbReference type="ARBA" id="ARBA00023136"/>
    </source>
</evidence>
<feature type="transmembrane region" description="Helical" evidence="7">
    <location>
        <begin position="473"/>
        <end position="493"/>
    </location>
</feature>
<comment type="similarity">
    <text evidence="2">Belongs to the complex I subunit 4 family.</text>
</comment>
<feature type="domain" description="NADH:quinone oxidoreductase/Mrp antiporter transmembrane" evidence="8">
    <location>
        <begin position="131"/>
        <end position="417"/>
    </location>
</feature>
<reference evidence="9" key="1">
    <citation type="submission" date="2020-02" db="EMBL/GenBank/DDBJ databases">
        <authorList>
            <person name="Meier V. D."/>
        </authorList>
    </citation>
    <scope>NUCLEOTIDE SEQUENCE</scope>
    <source>
        <strain evidence="9">AVDCRST_MAG46</strain>
    </source>
</reference>
<keyword evidence="9" id="KW-0830">Ubiquinone</keyword>
<dbReference type="PANTHER" id="PTHR43507:SF1">
    <property type="entry name" value="NADH-UBIQUINONE OXIDOREDUCTASE CHAIN 4"/>
    <property type="match status" value="1"/>
</dbReference>
<feature type="transmembrane region" description="Helical" evidence="7">
    <location>
        <begin position="247"/>
        <end position="269"/>
    </location>
</feature>
<keyword evidence="4 7" id="KW-1133">Transmembrane helix</keyword>
<dbReference type="PRINTS" id="PR01437">
    <property type="entry name" value="NUOXDRDTASE4"/>
</dbReference>
<dbReference type="GO" id="GO:0003954">
    <property type="term" value="F:NADH dehydrogenase activity"/>
    <property type="evidence" value="ECO:0007669"/>
    <property type="project" value="TreeGrafter"/>
</dbReference>
<evidence type="ECO:0000256" key="6">
    <source>
        <dbReference type="RuleBase" id="RU000320"/>
    </source>
</evidence>
<accession>A0A6J4KX67</accession>
<evidence type="ECO:0000256" key="2">
    <source>
        <dbReference type="ARBA" id="ARBA00009025"/>
    </source>
</evidence>
<dbReference type="AlphaFoldDB" id="A0A6J4KX67"/>
<organism evidence="9">
    <name type="scientific">uncultured Nocardioidaceae bacterium</name>
    <dbReference type="NCBI Taxonomy" id="253824"/>
    <lineage>
        <taxon>Bacteria</taxon>
        <taxon>Bacillati</taxon>
        <taxon>Actinomycetota</taxon>
        <taxon>Actinomycetes</taxon>
        <taxon>Propionibacteriales</taxon>
        <taxon>Nocardioidaceae</taxon>
        <taxon>environmental samples</taxon>
    </lineage>
</organism>
<dbReference type="InterPro" id="IPR003918">
    <property type="entry name" value="NADH_UbQ_OxRdtase"/>
</dbReference>
<evidence type="ECO:0000259" key="8">
    <source>
        <dbReference type="Pfam" id="PF00361"/>
    </source>
</evidence>
<keyword evidence="9" id="KW-0560">Oxidoreductase</keyword>
<feature type="transmembrane region" description="Helical" evidence="7">
    <location>
        <begin position="421"/>
        <end position="441"/>
    </location>
</feature>
<evidence type="ECO:0000256" key="3">
    <source>
        <dbReference type="ARBA" id="ARBA00022692"/>
    </source>
</evidence>
<sequence length="509" mass="52638">MLLSLALLLPALGALVLVVAGQRCPTKAAAVVGTAASLAPVLPLSLAWASRSPGEAFAAEVDVSWIEALKVHWHLGLDGAGLVLALMSCLLSALCCAWLASSDVDDEMPSTQALVALVLVVTTASLGVFLALDLLVFFVFFELALIPMWFVIAWWGDPHDPDGRRRAATRFLLFTVAGSALMLVGFVGLAATTGTLQLTELAELAPTLSGSLELVLAVAIALGFAVKTPVWPLHIWLPDAHSAAPTVGSVLLAGVFLKLGTFGFVRVLVPVLPEPTSRLAPYLGALGVIAIAHAALVCLRQRDLKRLIAYSSVGHMGFVVLGVATMTDAGLAAAVYASVAHGVVTGLLFFLAGALKDRHGTSELSRLGGGLYGRTPWLAVAFAFTCLASLGLPGLAGFWGELLALRGTYEAGVDGGVLQRATAWTLLAVAAVGIALTTAYFTGLLRRLLQGPAPGGVAGGEVALERDLDVREAAVVGVLAVSVLALGVLPFLLLGPIEQALPWIIGVGR</sequence>
<evidence type="ECO:0000256" key="1">
    <source>
        <dbReference type="ARBA" id="ARBA00004127"/>
    </source>
</evidence>
<proteinExistence type="inferred from homology"/>
<feature type="transmembrane region" description="Helical" evidence="7">
    <location>
        <begin position="113"/>
        <end position="132"/>
    </location>
</feature>
<feature type="transmembrane region" description="Helical" evidence="7">
    <location>
        <begin position="307"/>
        <end position="327"/>
    </location>
</feature>
<feature type="transmembrane region" description="Helical" evidence="7">
    <location>
        <begin position="376"/>
        <end position="399"/>
    </location>
</feature>
<protein>
    <submittedName>
        <fullName evidence="9">NADH-ubiquinone oxidoreductase chain M</fullName>
        <ecNumber evidence="9">1.6.5.3</ecNumber>
    </submittedName>
</protein>
<feature type="transmembrane region" description="Helical" evidence="7">
    <location>
        <begin position="333"/>
        <end position="355"/>
    </location>
</feature>
<keyword evidence="5 7" id="KW-0472">Membrane</keyword>
<dbReference type="InterPro" id="IPR001750">
    <property type="entry name" value="ND/Mrp_TM"/>
</dbReference>
<feature type="transmembrane region" description="Helical" evidence="7">
    <location>
        <begin position="138"/>
        <end position="156"/>
    </location>
</feature>
<dbReference type="EC" id="1.6.5.3" evidence="9"/>
<gene>
    <name evidence="9" type="ORF">AVDCRST_MAG46-330</name>
</gene>
<dbReference type="GO" id="GO:0008137">
    <property type="term" value="F:NADH dehydrogenase (ubiquinone) activity"/>
    <property type="evidence" value="ECO:0007669"/>
    <property type="project" value="InterPro"/>
</dbReference>
<dbReference type="EMBL" id="CADCUD010000025">
    <property type="protein sequence ID" value="CAA9313632.1"/>
    <property type="molecule type" value="Genomic_DNA"/>
</dbReference>
<dbReference type="GO" id="GO:0042773">
    <property type="term" value="P:ATP synthesis coupled electron transport"/>
    <property type="evidence" value="ECO:0007669"/>
    <property type="project" value="InterPro"/>
</dbReference>
<dbReference type="GO" id="GO:0012505">
    <property type="term" value="C:endomembrane system"/>
    <property type="evidence" value="ECO:0007669"/>
    <property type="project" value="UniProtKB-SubCell"/>
</dbReference>
<feature type="transmembrane region" description="Helical" evidence="7">
    <location>
        <begin position="79"/>
        <end position="101"/>
    </location>
</feature>
<feature type="transmembrane region" description="Helical" evidence="7">
    <location>
        <begin position="168"/>
        <end position="192"/>
    </location>
</feature>
<evidence type="ECO:0000256" key="4">
    <source>
        <dbReference type="ARBA" id="ARBA00022989"/>
    </source>
</evidence>
<dbReference type="GO" id="GO:0015990">
    <property type="term" value="P:electron transport coupled proton transport"/>
    <property type="evidence" value="ECO:0007669"/>
    <property type="project" value="TreeGrafter"/>
</dbReference>
<dbReference type="GO" id="GO:0048039">
    <property type="term" value="F:ubiquinone binding"/>
    <property type="evidence" value="ECO:0007669"/>
    <property type="project" value="TreeGrafter"/>
</dbReference>
<evidence type="ECO:0000256" key="7">
    <source>
        <dbReference type="SAM" id="Phobius"/>
    </source>
</evidence>